<dbReference type="GeneID" id="27314502"/>
<name>A0A0D2A5P1_9PEZI</name>
<evidence type="ECO:0000256" key="6">
    <source>
        <dbReference type="SAM" id="Phobius"/>
    </source>
</evidence>
<dbReference type="Pfam" id="PF13520">
    <property type="entry name" value="AA_permease_2"/>
    <property type="match status" value="1"/>
</dbReference>
<feature type="transmembrane region" description="Helical" evidence="6">
    <location>
        <begin position="145"/>
        <end position="164"/>
    </location>
</feature>
<feature type="transmembrane region" description="Helical" evidence="6">
    <location>
        <begin position="381"/>
        <end position="405"/>
    </location>
</feature>
<dbReference type="PANTHER" id="PTHR45649">
    <property type="entry name" value="AMINO-ACID PERMEASE BAT1"/>
    <property type="match status" value="1"/>
</dbReference>
<dbReference type="InterPro" id="IPR002293">
    <property type="entry name" value="AA/rel_permease1"/>
</dbReference>
<comment type="subcellular location">
    <subcellularLocation>
        <location evidence="1">Membrane</location>
        <topology evidence="1">Multi-pass membrane protein</topology>
    </subcellularLocation>
</comment>
<feature type="transmembrane region" description="Helical" evidence="6">
    <location>
        <begin position="254"/>
        <end position="276"/>
    </location>
</feature>
<dbReference type="RefSeq" id="XP_016211892.1">
    <property type="nucleotide sequence ID" value="XM_016360180.1"/>
</dbReference>
<keyword evidence="8" id="KW-1185">Reference proteome</keyword>
<dbReference type="InParanoid" id="A0A0D2A5P1"/>
<gene>
    <name evidence="7" type="ORF">PV09_06529</name>
</gene>
<keyword evidence="3 6" id="KW-0812">Transmembrane</keyword>
<dbReference type="Gene3D" id="1.20.1740.10">
    <property type="entry name" value="Amino acid/polyamine transporter I"/>
    <property type="match status" value="1"/>
</dbReference>
<evidence type="ECO:0000256" key="3">
    <source>
        <dbReference type="ARBA" id="ARBA00022692"/>
    </source>
</evidence>
<proteinExistence type="predicted"/>
<evidence type="ECO:0000256" key="1">
    <source>
        <dbReference type="ARBA" id="ARBA00004141"/>
    </source>
</evidence>
<keyword evidence="4 6" id="KW-1133">Transmembrane helix</keyword>
<dbReference type="PANTHER" id="PTHR45649:SF14">
    <property type="entry name" value="GABA PERMEASE"/>
    <property type="match status" value="1"/>
</dbReference>
<dbReference type="GO" id="GO:0016020">
    <property type="term" value="C:membrane"/>
    <property type="evidence" value="ECO:0007669"/>
    <property type="project" value="UniProtKB-SubCell"/>
</dbReference>
<evidence type="ECO:0000313" key="7">
    <source>
        <dbReference type="EMBL" id="KIW02023.1"/>
    </source>
</evidence>
<feature type="transmembrane region" description="Helical" evidence="6">
    <location>
        <begin position="52"/>
        <end position="80"/>
    </location>
</feature>
<dbReference type="GO" id="GO:0022857">
    <property type="term" value="F:transmembrane transporter activity"/>
    <property type="evidence" value="ECO:0007669"/>
    <property type="project" value="InterPro"/>
</dbReference>
<sequence>MPSDTVMDLPKEGHLKPRLGMVTMIGMTFGILNTWIALAGSLGLVLPSGGSVAFVYGFVFCVLCNLALGASLGELAAIWPTAGGQYHFIYALCTDSWKKSVSFWTGWTAIVGWLTLVTTEGFFAAQFFSAAGVMGSNGGYEIMQWKTYLIFVAILTFGTLVNVFGNRLLGRWNDGALYWSITAVIVISITILATSDKNDGDFVFTSFENETGWSDGVSWILGLLQSALSLIGYDAALHMTEEMPRPSEDAPRAIMYSIMVGGVTGTVFIIVMLFSLTDPETVLGTATNMPITELIYQATHNRGASVFLTVMLGVCFINGTMSCITSSSRLLYAMARDKGMIFPSFFGRIHKGLDVPLEAILLTYIFNLCFGLLYLGPSVAFNAYVSSCTIFLNISVALPVLVLCIRGRSILANFRSSTTPFQLGSILGSICNWAAVLFVGITSVFFCFPPTLPVDSNHMNYVTVVIGIFLLVLSIYWIVYGKRFQGPKFDIIMGIAEEEREARTSINVEVSEAKQA</sequence>
<dbReference type="HOGENOM" id="CLU_004495_6_2_1"/>
<dbReference type="VEuPathDB" id="FungiDB:PV09_06529"/>
<accession>A0A0D2A5P1</accession>
<evidence type="ECO:0000256" key="2">
    <source>
        <dbReference type="ARBA" id="ARBA00022448"/>
    </source>
</evidence>
<keyword evidence="2" id="KW-0813">Transport</keyword>
<feature type="transmembrane region" description="Helical" evidence="6">
    <location>
        <begin position="216"/>
        <end position="233"/>
    </location>
</feature>
<feature type="transmembrane region" description="Helical" evidence="6">
    <location>
        <begin position="353"/>
        <end position="375"/>
    </location>
</feature>
<evidence type="ECO:0000256" key="5">
    <source>
        <dbReference type="ARBA" id="ARBA00023136"/>
    </source>
</evidence>
<organism evidence="7 8">
    <name type="scientific">Verruconis gallopava</name>
    <dbReference type="NCBI Taxonomy" id="253628"/>
    <lineage>
        <taxon>Eukaryota</taxon>
        <taxon>Fungi</taxon>
        <taxon>Dikarya</taxon>
        <taxon>Ascomycota</taxon>
        <taxon>Pezizomycotina</taxon>
        <taxon>Dothideomycetes</taxon>
        <taxon>Pleosporomycetidae</taxon>
        <taxon>Venturiales</taxon>
        <taxon>Sympoventuriaceae</taxon>
        <taxon>Verruconis</taxon>
    </lineage>
</organism>
<dbReference type="EMBL" id="KN847551">
    <property type="protein sequence ID" value="KIW02023.1"/>
    <property type="molecule type" value="Genomic_DNA"/>
</dbReference>
<feature type="transmembrane region" description="Helical" evidence="6">
    <location>
        <begin position="458"/>
        <end position="479"/>
    </location>
</feature>
<feature type="transmembrane region" description="Helical" evidence="6">
    <location>
        <begin position="21"/>
        <end position="46"/>
    </location>
</feature>
<feature type="transmembrane region" description="Helical" evidence="6">
    <location>
        <begin position="176"/>
        <end position="196"/>
    </location>
</feature>
<feature type="transmembrane region" description="Helical" evidence="6">
    <location>
        <begin position="426"/>
        <end position="446"/>
    </location>
</feature>
<evidence type="ECO:0008006" key="9">
    <source>
        <dbReference type="Google" id="ProtNLM"/>
    </source>
</evidence>
<feature type="transmembrane region" description="Helical" evidence="6">
    <location>
        <begin position="101"/>
        <end position="125"/>
    </location>
</feature>
<dbReference type="Proteomes" id="UP000053259">
    <property type="component" value="Unassembled WGS sequence"/>
</dbReference>
<feature type="transmembrane region" description="Helical" evidence="6">
    <location>
        <begin position="306"/>
        <end position="332"/>
    </location>
</feature>
<dbReference type="AlphaFoldDB" id="A0A0D2A5P1"/>
<evidence type="ECO:0000313" key="8">
    <source>
        <dbReference type="Proteomes" id="UP000053259"/>
    </source>
</evidence>
<dbReference type="OrthoDB" id="2417308at2759"/>
<reference evidence="7 8" key="1">
    <citation type="submission" date="2015-01" db="EMBL/GenBank/DDBJ databases">
        <title>The Genome Sequence of Ochroconis gallopava CBS43764.</title>
        <authorList>
            <consortium name="The Broad Institute Genomics Platform"/>
            <person name="Cuomo C."/>
            <person name="de Hoog S."/>
            <person name="Gorbushina A."/>
            <person name="Stielow B."/>
            <person name="Teixiera M."/>
            <person name="Abouelleil A."/>
            <person name="Chapman S.B."/>
            <person name="Priest M."/>
            <person name="Young S.K."/>
            <person name="Wortman J."/>
            <person name="Nusbaum C."/>
            <person name="Birren B."/>
        </authorList>
    </citation>
    <scope>NUCLEOTIDE SEQUENCE [LARGE SCALE GENOMIC DNA]</scope>
    <source>
        <strain evidence="7 8">CBS 43764</strain>
    </source>
</reference>
<protein>
    <recommendedName>
        <fullName evidence="9">Amino acid permease/ SLC12A domain-containing protein</fullName>
    </recommendedName>
</protein>
<evidence type="ECO:0000256" key="4">
    <source>
        <dbReference type="ARBA" id="ARBA00022989"/>
    </source>
</evidence>
<keyword evidence="5 6" id="KW-0472">Membrane</keyword>
<dbReference type="STRING" id="253628.A0A0D2A5P1"/>
<dbReference type="PIRSF" id="PIRSF006060">
    <property type="entry name" value="AA_transporter"/>
    <property type="match status" value="1"/>
</dbReference>